<dbReference type="AlphaFoldDB" id="A0A2R4MFX4"/>
<dbReference type="RefSeq" id="WP_117395920.1">
    <property type="nucleotide sequence ID" value="NZ_CP021330.1"/>
</dbReference>
<feature type="transmembrane region" description="Helical" evidence="1">
    <location>
        <begin position="35"/>
        <end position="54"/>
    </location>
</feature>
<keyword evidence="1" id="KW-0812">Transmembrane</keyword>
<dbReference type="Proteomes" id="UP000258927">
    <property type="component" value="Chromosome"/>
</dbReference>
<gene>
    <name evidence="2" type="ORF">MXMO3_02273</name>
</gene>
<proteinExistence type="predicted"/>
<evidence type="ECO:0000313" key="3">
    <source>
        <dbReference type="Proteomes" id="UP000258927"/>
    </source>
</evidence>
<feature type="transmembrane region" description="Helical" evidence="1">
    <location>
        <begin position="60"/>
        <end position="82"/>
    </location>
</feature>
<sequence length="184" mass="21003">MSLLARLKSVDAKQPIFDDAPCEIYIPWREYQFRWDWFIALSALFVGVFFLAGLSEMQRLSHFVIAAIIFVGLFAALAYFWFRQFNNEAITFPVYVNADGICGTGESLNSATRWHEIDELCLTHPSRGLAFSPLRSGLSLMADGREFSYIALPYITPDEYKKLDRILAKLAAMHEVHYRTSTSS</sequence>
<evidence type="ECO:0000313" key="2">
    <source>
        <dbReference type="EMBL" id="AVX04786.1"/>
    </source>
</evidence>
<evidence type="ECO:0000256" key="1">
    <source>
        <dbReference type="SAM" id="Phobius"/>
    </source>
</evidence>
<dbReference type="EMBL" id="CP021330">
    <property type="protein sequence ID" value="AVX04786.1"/>
    <property type="molecule type" value="Genomic_DNA"/>
</dbReference>
<organism evidence="2 3">
    <name type="scientific">Maritalea myrionectae</name>
    <dbReference type="NCBI Taxonomy" id="454601"/>
    <lineage>
        <taxon>Bacteria</taxon>
        <taxon>Pseudomonadati</taxon>
        <taxon>Pseudomonadota</taxon>
        <taxon>Alphaproteobacteria</taxon>
        <taxon>Hyphomicrobiales</taxon>
        <taxon>Devosiaceae</taxon>
        <taxon>Maritalea</taxon>
    </lineage>
</organism>
<dbReference type="KEGG" id="mmyr:MXMO3_02273"/>
<keyword evidence="3" id="KW-1185">Reference proteome</keyword>
<protein>
    <submittedName>
        <fullName evidence="2">Uncharacterized protein</fullName>
    </submittedName>
</protein>
<accession>A0A2R4MFX4</accession>
<keyword evidence="1" id="KW-1133">Transmembrane helix</keyword>
<reference evidence="2 3" key="1">
    <citation type="submission" date="2017-05" db="EMBL/GenBank/DDBJ databases">
        <title>Genome Analysis of Maritalea myrionectae HL2708#5.</title>
        <authorList>
            <consortium name="Cotde Inc.-PKNU"/>
            <person name="Jang D."/>
            <person name="Oh H.-M."/>
        </authorList>
    </citation>
    <scope>NUCLEOTIDE SEQUENCE [LARGE SCALE GENOMIC DNA]</scope>
    <source>
        <strain evidence="2 3">HL2708#5</strain>
    </source>
</reference>
<name>A0A2R4MFX4_9HYPH</name>
<keyword evidence="1" id="KW-0472">Membrane</keyword>